<sequence length="43" mass="4575">MTSKGSLMSSVEAPLWMQLFELLGIFCLICGSLLNSSGVALAR</sequence>
<evidence type="ECO:0000313" key="2">
    <source>
        <dbReference type="EMBL" id="MBX46648.1"/>
    </source>
</evidence>
<feature type="transmembrane region" description="Helical" evidence="1">
    <location>
        <begin position="15"/>
        <end position="34"/>
    </location>
</feature>
<name>A0A2P2NVW3_RHIMU</name>
<reference evidence="2" key="1">
    <citation type="submission" date="2018-02" db="EMBL/GenBank/DDBJ databases">
        <title>Rhizophora mucronata_Transcriptome.</title>
        <authorList>
            <person name="Meera S.P."/>
            <person name="Sreeshan A."/>
            <person name="Augustine A."/>
        </authorList>
    </citation>
    <scope>NUCLEOTIDE SEQUENCE</scope>
    <source>
        <tissue evidence="2">Leaf</tissue>
    </source>
</reference>
<protein>
    <submittedName>
        <fullName evidence="2">Uncharacterized protein</fullName>
    </submittedName>
</protein>
<proteinExistence type="predicted"/>
<accession>A0A2P2NVW3</accession>
<evidence type="ECO:0000256" key="1">
    <source>
        <dbReference type="SAM" id="Phobius"/>
    </source>
</evidence>
<keyword evidence="1" id="KW-0472">Membrane</keyword>
<dbReference type="EMBL" id="GGEC01066164">
    <property type="protein sequence ID" value="MBX46648.1"/>
    <property type="molecule type" value="Transcribed_RNA"/>
</dbReference>
<dbReference type="AlphaFoldDB" id="A0A2P2NVW3"/>
<keyword evidence="1" id="KW-1133">Transmembrane helix</keyword>
<organism evidence="2">
    <name type="scientific">Rhizophora mucronata</name>
    <name type="common">Asiatic mangrove</name>
    <dbReference type="NCBI Taxonomy" id="61149"/>
    <lineage>
        <taxon>Eukaryota</taxon>
        <taxon>Viridiplantae</taxon>
        <taxon>Streptophyta</taxon>
        <taxon>Embryophyta</taxon>
        <taxon>Tracheophyta</taxon>
        <taxon>Spermatophyta</taxon>
        <taxon>Magnoliopsida</taxon>
        <taxon>eudicotyledons</taxon>
        <taxon>Gunneridae</taxon>
        <taxon>Pentapetalae</taxon>
        <taxon>rosids</taxon>
        <taxon>fabids</taxon>
        <taxon>Malpighiales</taxon>
        <taxon>Rhizophoraceae</taxon>
        <taxon>Rhizophora</taxon>
    </lineage>
</organism>
<keyword evidence="1" id="KW-0812">Transmembrane</keyword>